<gene>
    <name evidence="1" type="ORF">K1X13_07715</name>
</gene>
<comment type="caution">
    <text evidence="1">The sequence shown here is derived from an EMBL/GenBank/DDBJ whole genome shotgun (WGS) entry which is preliminary data.</text>
</comment>
<evidence type="ECO:0000313" key="2">
    <source>
        <dbReference type="Proteomes" id="UP000754710"/>
    </source>
</evidence>
<proteinExistence type="predicted"/>
<dbReference type="RefSeq" id="WP_221024347.1">
    <property type="nucleotide sequence ID" value="NZ_JAIEZQ010000001.1"/>
</dbReference>
<protein>
    <submittedName>
        <fullName evidence="1">Uncharacterized protein</fullName>
    </submittedName>
</protein>
<accession>A0ABS7RI34</accession>
<dbReference type="Proteomes" id="UP000754710">
    <property type="component" value="Unassembled WGS sequence"/>
</dbReference>
<sequence>MTAAGASVVASAIGWSQFGGGGEPRPWVKPADVDGQLVRLSYVDSPCQDSADIDVDESPDEVVVTVRTRTWALSCSEANELYRFEVRLSSPLRGRALLDGACALPGYADEDDCRSSARAE</sequence>
<dbReference type="EMBL" id="JAIEZQ010000001">
    <property type="protein sequence ID" value="MBY9074704.1"/>
    <property type="molecule type" value="Genomic_DNA"/>
</dbReference>
<name>A0ABS7RI34_9ACTN</name>
<reference evidence="1 2" key="1">
    <citation type="submission" date="2021-08" db="EMBL/GenBank/DDBJ databases">
        <title>Nocardioides bacterium WL0053 sp. nov., isolated from the sediment.</title>
        <authorList>
            <person name="Wang L."/>
            <person name="Zhang D."/>
            <person name="Zhang A."/>
        </authorList>
    </citation>
    <scope>NUCLEOTIDE SEQUENCE [LARGE SCALE GENOMIC DNA]</scope>
    <source>
        <strain evidence="1 2">WL0053</strain>
    </source>
</reference>
<keyword evidence="2" id="KW-1185">Reference proteome</keyword>
<organism evidence="1 2">
    <name type="scientific">Nocardioides jiangsuensis</name>
    <dbReference type="NCBI Taxonomy" id="2866161"/>
    <lineage>
        <taxon>Bacteria</taxon>
        <taxon>Bacillati</taxon>
        <taxon>Actinomycetota</taxon>
        <taxon>Actinomycetes</taxon>
        <taxon>Propionibacteriales</taxon>
        <taxon>Nocardioidaceae</taxon>
        <taxon>Nocardioides</taxon>
    </lineage>
</organism>
<evidence type="ECO:0000313" key="1">
    <source>
        <dbReference type="EMBL" id="MBY9074704.1"/>
    </source>
</evidence>